<dbReference type="InterPro" id="IPR003836">
    <property type="entry name" value="Glucokinase"/>
</dbReference>
<dbReference type="PANTHER" id="PTHR47363:SF1">
    <property type="entry name" value="GLUCOKINASE"/>
    <property type="match status" value="1"/>
</dbReference>
<dbReference type="InterPro" id="IPR043129">
    <property type="entry name" value="ATPase_NBD"/>
</dbReference>
<dbReference type="Pfam" id="PF02685">
    <property type="entry name" value="Glucokinase"/>
    <property type="match status" value="1"/>
</dbReference>
<keyword evidence="1" id="KW-0808">Transferase</keyword>
<name>A0AAP3AMH5_RIEAN</name>
<dbReference type="PANTHER" id="PTHR47363">
    <property type="entry name" value="GLUCOKINASE"/>
    <property type="match status" value="1"/>
</dbReference>
<evidence type="ECO:0000313" key="4">
    <source>
        <dbReference type="EMBL" id="MCW0524450.1"/>
    </source>
</evidence>
<dbReference type="Gene3D" id="3.40.367.20">
    <property type="match status" value="1"/>
</dbReference>
<dbReference type="AlphaFoldDB" id="A0AAP3AMH5"/>
<keyword evidence="2" id="KW-0418">Kinase</keyword>
<comment type="similarity">
    <text evidence="3">Belongs to the bacterial glucokinase family.</text>
</comment>
<dbReference type="GO" id="GO:0004340">
    <property type="term" value="F:glucokinase activity"/>
    <property type="evidence" value="ECO:0007669"/>
    <property type="project" value="InterPro"/>
</dbReference>
<gene>
    <name evidence="4" type="ORF">OKE68_09000</name>
</gene>
<accession>A0AAP3AMH5</accession>
<organism evidence="4 5">
    <name type="scientific">Riemerella anatipestifer</name>
    <name type="common">Moraxella anatipestifer</name>
    <dbReference type="NCBI Taxonomy" id="34085"/>
    <lineage>
        <taxon>Bacteria</taxon>
        <taxon>Pseudomonadati</taxon>
        <taxon>Bacteroidota</taxon>
        <taxon>Flavobacteriia</taxon>
        <taxon>Flavobacteriales</taxon>
        <taxon>Weeksellaceae</taxon>
        <taxon>Riemerella</taxon>
    </lineage>
</organism>
<proteinExistence type="inferred from homology"/>
<evidence type="ECO:0000256" key="1">
    <source>
        <dbReference type="ARBA" id="ARBA00022679"/>
    </source>
</evidence>
<dbReference type="CDD" id="cd24008">
    <property type="entry name" value="ASKHA_NBD_GLK"/>
    <property type="match status" value="1"/>
</dbReference>
<dbReference type="SUPFAM" id="SSF53067">
    <property type="entry name" value="Actin-like ATPase domain"/>
    <property type="match status" value="1"/>
</dbReference>
<reference evidence="4" key="1">
    <citation type="submission" date="2022-10" db="EMBL/GenBank/DDBJ databases">
        <title>Sifting through the core-genome to identify putative cross-protective antigens against Riemerella anatipestifer.</title>
        <authorList>
            <person name="Zheng X."/>
            <person name="Zhang W."/>
        </authorList>
    </citation>
    <scope>NUCLEOTIDE SEQUENCE</scope>
    <source>
        <strain evidence="4">ZWRA178</strain>
    </source>
</reference>
<dbReference type="EMBL" id="JAOZYT010000064">
    <property type="protein sequence ID" value="MCW0524450.1"/>
    <property type="molecule type" value="Genomic_DNA"/>
</dbReference>
<dbReference type="GO" id="GO:0005536">
    <property type="term" value="F:D-glucose binding"/>
    <property type="evidence" value="ECO:0007669"/>
    <property type="project" value="InterPro"/>
</dbReference>
<evidence type="ECO:0000313" key="5">
    <source>
        <dbReference type="Proteomes" id="UP001207440"/>
    </source>
</evidence>
<comment type="caution">
    <text evidence="4">The sequence shown here is derived from an EMBL/GenBank/DDBJ whole genome shotgun (WGS) entry which is preliminary data.</text>
</comment>
<dbReference type="GO" id="GO:0005524">
    <property type="term" value="F:ATP binding"/>
    <property type="evidence" value="ECO:0007669"/>
    <property type="project" value="InterPro"/>
</dbReference>
<evidence type="ECO:0000256" key="3">
    <source>
        <dbReference type="RuleBase" id="RU004046"/>
    </source>
</evidence>
<sequence length="349" mass="38939">MPFQNKFPLHLPGEKSTENQNISLVAADVKQKDTTLGYYVSENGKLELKAKKEYNTQDFGLFSDILNLFLEEHSLSKPSRISIAVPGPVLNGKCTTENLPFDLDIELIRSRTEVEHITLINDLEAMAYGLKGTEDKDFCTLHKNSSTTKGNVAILAPGRGLGEAGMFWDGECLRPFATEGGHSEFSPRAEDELELYRFLKAIHGIVSWESVLSHEGLFNVYRFVRDMRRQEEPEWLTQKLEKGDSHEVIIDAALNGENRACALTVEAYVDFIAREASNLVLKLKATGGLILAGSLAVKIEALLKMPSFYQTFVISDKMENILKSTPIYLLKNENAILTGAAYYGAFGRH</sequence>
<dbReference type="GO" id="GO:0006096">
    <property type="term" value="P:glycolytic process"/>
    <property type="evidence" value="ECO:0007669"/>
    <property type="project" value="InterPro"/>
</dbReference>
<evidence type="ECO:0000256" key="2">
    <source>
        <dbReference type="ARBA" id="ARBA00022777"/>
    </source>
</evidence>
<protein>
    <submittedName>
        <fullName evidence="4">Glucokinase</fullName>
    </submittedName>
</protein>
<dbReference type="Proteomes" id="UP001207440">
    <property type="component" value="Unassembled WGS sequence"/>
</dbReference>
<dbReference type="Gene3D" id="3.30.420.40">
    <property type="match status" value="1"/>
</dbReference>
<dbReference type="RefSeq" id="WP_064971031.1">
    <property type="nucleotide sequence ID" value="NZ_CP029760.1"/>
</dbReference>